<feature type="transmembrane region" description="Helical" evidence="2">
    <location>
        <begin position="188"/>
        <end position="210"/>
    </location>
</feature>
<proteinExistence type="predicted"/>
<dbReference type="OrthoDB" id="8438075at2"/>
<reference evidence="3 4" key="1">
    <citation type="journal article" date="2019" name="Emerg. Microbes Infect.">
        <title>Comprehensive subspecies identification of 175 nontuberculous mycobacteria species based on 7547 genomic profiles.</title>
        <authorList>
            <person name="Matsumoto Y."/>
            <person name="Kinjo T."/>
            <person name="Motooka D."/>
            <person name="Nabeya D."/>
            <person name="Jung N."/>
            <person name="Uechi K."/>
            <person name="Horii T."/>
            <person name="Iida T."/>
            <person name="Fujita J."/>
            <person name="Nakamura S."/>
        </authorList>
    </citation>
    <scope>NUCLEOTIDE SEQUENCE [LARGE SCALE GENOMIC DNA]</scope>
    <source>
        <strain evidence="3 4">JCM 14738</strain>
    </source>
</reference>
<dbReference type="Pfam" id="PF14494">
    <property type="entry name" value="DUF4436"/>
    <property type="match status" value="1"/>
</dbReference>
<feature type="transmembrane region" description="Helical" evidence="2">
    <location>
        <begin position="7"/>
        <end position="28"/>
    </location>
</feature>
<dbReference type="EMBL" id="AP022613">
    <property type="protein sequence ID" value="BBZ37636.1"/>
    <property type="molecule type" value="Genomic_DNA"/>
</dbReference>
<evidence type="ECO:0000313" key="4">
    <source>
        <dbReference type="Proteomes" id="UP000467385"/>
    </source>
</evidence>
<evidence type="ECO:0000256" key="1">
    <source>
        <dbReference type="SAM" id="MobiDB-lite"/>
    </source>
</evidence>
<sequence>MSRRRTRLGILGVAFFVVVYVVSIVLYINNGSGHPHVVVHGPSMDDATRVIIDADSMKSDSSVLVINVNVSPAPALLDPLTHTLKDDLNIVVTSAVTSSKHTWQKGTLPDAFRVSLGVAGDVANWPFDEYHSGPIVAELLSGSSYTPVPTAVTLVNRLLGWEVAVSPVNDTSEIGPYRVALQRSPSTVFAGVAILCVLVALAALALFVAVETVWDRRKFQPPMTTWYAAMLFAVMPLRNALPDAPPFGSWIDVTIVMWVIVALAISMALYISCWWRHLRPEPQKPLEPVRPDAARPPEPVPPAWEAVQPPGPVQPVSHTEKPTVVHTLPPNWDHPTVARELPPLPGPPGDGGGPTAGA</sequence>
<dbReference type="PANTHER" id="PTHR37330:SF1">
    <property type="entry name" value="CONSERVED TRANSMEMBRANE PROTEIN-RELATED"/>
    <property type="match status" value="1"/>
</dbReference>
<feature type="region of interest" description="Disordered" evidence="1">
    <location>
        <begin position="286"/>
        <end position="358"/>
    </location>
</feature>
<keyword evidence="2" id="KW-1133">Transmembrane helix</keyword>
<keyword evidence="4" id="KW-1185">Reference proteome</keyword>
<feature type="compositionally biased region" description="Gly residues" evidence="1">
    <location>
        <begin position="349"/>
        <end position="358"/>
    </location>
</feature>
<name>A0A7I7Y7I5_9MYCO</name>
<feature type="compositionally biased region" description="Basic and acidic residues" evidence="1">
    <location>
        <begin position="286"/>
        <end position="295"/>
    </location>
</feature>
<protein>
    <submittedName>
        <fullName evidence="3">DUF4436 domain-containing protein</fullName>
    </submittedName>
</protein>
<dbReference type="AlphaFoldDB" id="A0A7I7Y7I5"/>
<organism evidence="3 4">
    <name type="scientific">Mycobacterium conspicuum</name>
    <dbReference type="NCBI Taxonomy" id="44010"/>
    <lineage>
        <taxon>Bacteria</taxon>
        <taxon>Bacillati</taxon>
        <taxon>Actinomycetota</taxon>
        <taxon>Actinomycetes</taxon>
        <taxon>Mycobacteriales</taxon>
        <taxon>Mycobacteriaceae</taxon>
        <taxon>Mycobacterium</taxon>
    </lineage>
</organism>
<evidence type="ECO:0000256" key="2">
    <source>
        <dbReference type="SAM" id="Phobius"/>
    </source>
</evidence>
<keyword evidence="2" id="KW-0472">Membrane</keyword>
<dbReference type="Proteomes" id="UP000467385">
    <property type="component" value="Chromosome"/>
</dbReference>
<feature type="transmembrane region" description="Helical" evidence="2">
    <location>
        <begin position="253"/>
        <end position="275"/>
    </location>
</feature>
<dbReference type="InterPro" id="IPR027948">
    <property type="entry name" value="DUF4436"/>
</dbReference>
<dbReference type="PANTHER" id="PTHR37330">
    <property type="entry name" value="CONSERVED TRANSMEMBRANE PROTEIN-RELATED"/>
    <property type="match status" value="1"/>
</dbReference>
<keyword evidence="2" id="KW-0812">Transmembrane</keyword>
<evidence type="ECO:0000313" key="3">
    <source>
        <dbReference type="EMBL" id="BBZ37636.1"/>
    </source>
</evidence>
<gene>
    <name evidence="3" type="ORF">MCNS_06990</name>
</gene>
<accession>A0A7I7Y7I5</accession>
<feature type="transmembrane region" description="Helical" evidence="2">
    <location>
        <begin position="222"/>
        <end position="241"/>
    </location>
</feature>